<evidence type="ECO:0000313" key="2">
    <source>
        <dbReference type="Proteomes" id="UP000186132"/>
    </source>
</evidence>
<evidence type="ECO:0000313" key="1">
    <source>
        <dbReference type="EMBL" id="SHG31454.1"/>
    </source>
</evidence>
<reference evidence="1 2" key="1">
    <citation type="submission" date="2016-11" db="EMBL/GenBank/DDBJ databases">
        <authorList>
            <person name="Jaros S."/>
            <person name="Januszkiewicz K."/>
            <person name="Wedrychowicz H."/>
        </authorList>
    </citation>
    <scope>NUCLEOTIDE SEQUENCE [LARGE SCALE GENOMIC DNA]</scope>
    <source>
        <strain evidence="1 2">DSM 45627</strain>
    </source>
</reference>
<organism evidence="1 2">
    <name type="scientific">Jatrophihabitans endophyticus</name>
    <dbReference type="NCBI Taxonomy" id="1206085"/>
    <lineage>
        <taxon>Bacteria</taxon>
        <taxon>Bacillati</taxon>
        <taxon>Actinomycetota</taxon>
        <taxon>Actinomycetes</taxon>
        <taxon>Jatrophihabitantales</taxon>
        <taxon>Jatrophihabitantaceae</taxon>
        <taxon>Jatrophihabitans</taxon>
    </lineage>
</organism>
<dbReference type="Proteomes" id="UP000186132">
    <property type="component" value="Unassembled WGS sequence"/>
</dbReference>
<proteinExistence type="predicted"/>
<gene>
    <name evidence="1" type="ORF">SAMN05443575_1995</name>
</gene>
<dbReference type="AlphaFoldDB" id="A0A1M5IT06"/>
<keyword evidence="2" id="KW-1185">Reference proteome</keyword>
<dbReference type="EMBL" id="FQVU01000002">
    <property type="protein sequence ID" value="SHG31454.1"/>
    <property type="molecule type" value="Genomic_DNA"/>
</dbReference>
<name>A0A1M5IT06_9ACTN</name>
<accession>A0A1M5IT06</accession>
<protein>
    <submittedName>
        <fullName evidence="1">Uncharacterized protein</fullName>
    </submittedName>
</protein>
<sequence>MLGPGRTASAGLSWRAEPRDERIRELRIAATPADPAHVVPLDLLELRLTSRLDYYPWVSRPSDVFS</sequence>